<sequence>MSEVIKIIKIGHCPSLSGKTSLTYHVGRREEVIYLQLHGNSNGGFFCKEWVTLERLGVEDNKPISSDLLQAIFKGKSANTGGFLLAALLNEGLVQLIDKHSYLCCDPSSFIQEMLK</sequence>
<gene>
    <name evidence="1" type="ordered locus">Despr_1022</name>
</gene>
<dbReference type="EMBL" id="CP002364">
    <property type="protein sequence ID" value="ADW17194.1"/>
    <property type="molecule type" value="Genomic_DNA"/>
</dbReference>
<evidence type="ECO:0000313" key="1">
    <source>
        <dbReference type="EMBL" id="ADW17194.1"/>
    </source>
</evidence>
<dbReference type="RefSeq" id="WP_015723737.1">
    <property type="nucleotide sequence ID" value="NC_014972.1"/>
</dbReference>
<protein>
    <submittedName>
        <fullName evidence="1">Uncharacterized protein</fullName>
    </submittedName>
</protein>
<dbReference type="Proteomes" id="UP000006365">
    <property type="component" value="Chromosome"/>
</dbReference>
<evidence type="ECO:0000313" key="2">
    <source>
        <dbReference type="Proteomes" id="UP000006365"/>
    </source>
</evidence>
<dbReference type="KEGG" id="dpr:Despr_1022"/>
<accession>A0A7U3YKS7</accession>
<organism evidence="1 2">
    <name type="scientific">Desulfobulbus propionicus (strain ATCC 33891 / DSM 2032 / VKM B-1956 / 1pr3)</name>
    <dbReference type="NCBI Taxonomy" id="577650"/>
    <lineage>
        <taxon>Bacteria</taxon>
        <taxon>Pseudomonadati</taxon>
        <taxon>Thermodesulfobacteriota</taxon>
        <taxon>Desulfobulbia</taxon>
        <taxon>Desulfobulbales</taxon>
        <taxon>Desulfobulbaceae</taxon>
        <taxon>Desulfobulbus</taxon>
    </lineage>
</organism>
<reference evidence="1 2" key="1">
    <citation type="journal article" date="2011" name="Stand. Genomic Sci.">
        <title>Complete genome sequence of Desulfobulbus propionicus type strain (1pr3).</title>
        <authorList>
            <person name="Pagani I."/>
            <person name="Lapidus A."/>
            <person name="Nolan M."/>
            <person name="Lucas S."/>
            <person name="Hammon N."/>
            <person name="Deshpande S."/>
            <person name="Cheng J.F."/>
            <person name="Chertkov O."/>
            <person name="Davenport K."/>
            <person name="Tapia R."/>
            <person name="Han C."/>
            <person name="Goodwin L."/>
            <person name="Pitluck S."/>
            <person name="Liolios K."/>
            <person name="Mavromatis K."/>
            <person name="Ivanova N."/>
            <person name="Mikhailova N."/>
            <person name="Pati A."/>
            <person name="Chen A."/>
            <person name="Palaniappan K."/>
            <person name="Land M."/>
            <person name="Hauser L."/>
            <person name="Chang Y.J."/>
            <person name="Jeffries C.D."/>
            <person name="Detter J.C."/>
            <person name="Brambilla E."/>
            <person name="Kannan K.P."/>
            <person name="Djao O.D."/>
            <person name="Rohde M."/>
            <person name="Pukall R."/>
            <person name="Spring S."/>
            <person name="Goker M."/>
            <person name="Sikorski J."/>
            <person name="Woyke T."/>
            <person name="Bristow J."/>
            <person name="Eisen J.A."/>
            <person name="Markowitz V."/>
            <person name="Hugenholtz P."/>
            <person name="Kyrpides N.C."/>
            <person name="Klenk H.P."/>
        </authorList>
    </citation>
    <scope>NUCLEOTIDE SEQUENCE [LARGE SCALE GENOMIC DNA]</scope>
    <source>
        <strain evidence="2">ATCC 33891 / DSM 2032 / 1pr3</strain>
    </source>
</reference>
<keyword evidence="2" id="KW-1185">Reference proteome</keyword>
<proteinExistence type="predicted"/>
<name>A0A7U3YKS7_DESPD</name>
<dbReference type="AlphaFoldDB" id="A0A7U3YKS7"/>